<feature type="signal peptide" evidence="3">
    <location>
        <begin position="1"/>
        <end position="27"/>
    </location>
</feature>
<evidence type="ECO:0000313" key="6">
    <source>
        <dbReference type="Proteomes" id="UP001367508"/>
    </source>
</evidence>
<sequence length="263" mass="29394">MVVISPRLPSFFCCVLFVITIVSQVEGGDVNAQDFHYFCDSNNDRGNYTTNSLYQSNLNRALNIITYRLESTNGFNATSIGANTNKVNVMGQCRGDVTPKECRECLKESKENLTQLCPNRKEAIGWYENEKCMLRYSDRSILGLNEIGPAYFVWNLHDAPKAEQFNQAVKKLLDSLRTMAASGDSRRKYAASTATGPDDQVIYGLAQCTPDLSESQCDNCLVQSIAELPLCCDNRIGTRIIRPSCYVRYETAYPFYGPPVPAP</sequence>
<reference evidence="5 6" key="1">
    <citation type="submission" date="2024-01" db="EMBL/GenBank/DDBJ databases">
        <title>The genomes of 5 underutilized Papilionoideae crops provide insights into root nodulation and disease resistanc.</title>
        <authorList>
            <person name="Jiang F."/>
        </authorList>
    </citation>
    <scope>NUCLEOTIDE SEQUENCE [LARGE SCALE GENOMIC DNA]</scope>
    <source>
        <strain evidence="5">LVBAO_FW01</strain>
        <tissue evidence="5">Leaves</tissue>
    </source>
</reference>
<dbReference type="PANTHER" id="PTHR32099">
    <property type="entry name" value="CYSTEINE-RICH REPEAT SECRETORY PROTEIN"/>
    <property type="match status" value="1"/>
</dbReference>
<evidence type="ECO:0000256" key="1">
    <source>
        <dbReference type="ARBA" id="ARBA00022729"/>
    </source>
</evidence>
<gene>
    <name evidence="5" type="ORF">VNO77_12356</name>
</gene>
<keyword evidence="2" id="KW-0677">Repeat</keyword>
<dbReference type="Pfam" id="PF01657">
    <property type="entry name" value="Stress-antifung"/>
    <property type="match status" value="2"/>
</dbReference>
<comment type="caution">
    <text evidence="5">The sequence shown here is derived from an EMBL/GenBank/DDBJ whole genome shotgun (WGS) entry which is preliminary data.</text>
</comment>
<dbReference type="Gene3D" id="3.30.430.20">
    <property type="entry name" value="Gnk2 domain, C-X8-C-X2-C motif"/>
    <property type="match status" value="2"/>
</dbReference>
<dbReference type="InterPro" id="IPR002902">
    <property type="entry name" value="GNK2"/>
</dbReference>
<evidence type="ECO:0000259" key="4">
    <source>
        <dbReference type="PROSITE" id="PS51473"/>
    </source>
</evidence>
<dbReference type="CDD" id="cd23509">
    <property type="entry name" value="Gnk2-like"/>
    <property type="match status" value="2"/>
</dbReference>
<dbReference type="PROSITE" id="PS51473">
    <property type="entry name" value="GNK2"/>
    <property type="match status" value="2"/>
</dbReference>
<dbReference type="InterPro" id="IPR038408">
    <property type="entry name" value="GNK2_sf"/>
</dbReference>
<dbReference type="PANTHER" id="PTHR32099:SF51">
    <property type="entry name" value="CYSTEINE-RICH RECEPTOR-LIKE PROTEIN KINASE 25 ISOFORM X1"/>
    <property type="match status" value="1"/>
</dbReference>
<dbReference type="AlphaFoldDB" id="A0AAN9LWR2"/>
<dbReference type="FunFam" id="3.30.430.20:FF:000002">
    <property type="entry name" value="Cysteine-rich receptor-like protein kinase 10"/>
    <property type="match status" value="1"/>
</dbReference>
<dbReference type="EMBL" id="JAYMYQ010000003">
    <property type="protein sequence ID" value="KAK7343546.1"/>
    <property type="molecule type" value="Genomic_DNA"/>
</dbReference>
<accession>A0AAN9LWR2</accession>
<dbReference type="Proteomes" id="UP001367508">
    <property type="component" value="Unassembled WGS sequence"/>
</dbReference>
<name>A0AAN9LWR2_CANGL</name>
<proteinExistence type="predicted"/>
<evidence type="ECO:0000256" key="3">
    <source>
        <dbReference type="SAM" id="SignalP"/>
    </source>
</evidence>
<feature type="domain" description="Gnk2-homologous" evidence="4">
    <location>
        <begin position="147"/>
        <end position="254"/>
    </location>
</feature>
<evidence type="ECO:0000256" key="2">
    <source>
        <dbReference type="ARBA" id="ARBA00022737"/>
    </source>
</evidence>
<feature type="chain" id="PRO_5042855125" description="Gnk2-homologous domain-containing protein" evidence="3">
    <location>
        <begin position="28"/>
        <end position="263"/>
    </location>
</feature>
<evidence type="ECO:0000313" key="5">
    <source>
        <dbReference type="EMBL" id="KAK7343546.1"/>
    </source>
</evidence>
<protein>
    <recommendedName>
        <fullName evidence="4">Gnk2-homologous domain-containing protein</fullName>
    </recommendedName>
</protein>
<feature type="domain" description="Gnk2-homologous" evidence="4">
    <location>
        <begin position="36"/>
        <end position="141"/>
    </location>
</feature>
<keyword evidence="1 3" id="KW-0732">Signal</keyword>
<keyword evidence="6" id="KW-1185">Reference proteome</keyword>
<organism evidence="5 6">
    <name type="scientific">Canavalia gladiata</name>
    <name type="common">Sword bean</name>
    <name type="synonym">Dolichos gladiatus</name>
    <dbReference type="NCBI Taxonomy" id="3824"/>
    <lineage>
        <taxon>Eukaryota</taxon>
        <taxon>Viridiplantae</taxon>
        <taxon>Streptophyta</taxon>
        <taxon>Embryophyta</taxon>
        <taxon>Tracheophyta</taxon>
        <taxon>Spermatophyta</taxon>
        <taxon>Magnoliopsida</taxon>
        <taxon>eudicotyledons</taxon>
        <taxon>Gunneridae</taxon>
        <taxon>Pentapetalae</taxon>
        <taxon>rosids</taxon>
        <taxon>fabids</taxon>
        <taxon>Fabales</taxon>
        <taxon>Fabaceae</taxon>
        <taxon>Papilionoideae</taxon>
        <taxon>50 kb inversion clade</taxon>
        <taxon>NPAAA clade</taxon>
        <taxon>indigoferoid/millettioid clade</taxon>
        <taxon>Phaseoleae</taxon>
        <taxon>Canavalia</taxon>
    </lineage>
</organism>